<dbReference type="EMBL" id="JAAKFY010000025">
    <property type="protein sequence ID" value="KAF3835606.1"/>
    <property type="molecule type" value="Genomic_DNA"/>
</dbReference>
<proteinExistence type="predicted"/>
<evidence type="ECO:0000313" key="1">
    <source>
        <dbReference type="EMBL" id="KAF3835606.1"/>
    </source>
</evidence>
<keyword evidence="2" id="KW-1185">Reference proteome</keyword>
<reference evidence="1 2" key="1">
    <citation type="submission" date="2020-03" db="EMBL/GenBank/DDBJ databases">
        <title>Dissostichus mawsoni Genome sequencing and assembly.</title>
        <authorList>
            <person name="Park H."/>
        </authorList>
    </citation>
    <scope>NUCLEOTIDE SEQUENCE [LARGE SCALE GENOMIC DNA]</scope>
    <source>
        <strain evidence="1">DM0001</strain>
        <tissue evidence="1">Muscle</tissue>
    </source>
</reference>
<organism evidence="1 2">
    <name type="scientific">Dissostichus mawsoni</name>
    <name type="common">Antarctic cod</name>
    <dbReference type="NCBI Taxonomy" id="36200"/>
    <lineage>
        <taxon>Eukaryota</taxon>
        <taxon>Metazoa</taxon>
        <taxon>Chordata</taxon>
        <taxon>Craniata</taxon>
        <taxon>Vertebrata</taxon>
        <taxon>Euteleostomi</taxon>
        <taxon>Actinopterygii</taxon>
        <taxon>Neopterygii</taxon>
        <taxon>Teleostei</taxon>
        <taxon>Neoteleostei</taxon>
        <taxon>Acanthomorphata</taxon>
        <taxon>Eupercaria</taxon>
        <taxon>Perciformes</taxon>
        <taxon>Notothenioidei</taxon>
        <taxon>Nototheniidae</taxon>
        <taxon>Dissostichus</taxon>
    </lineage>
</organism>
<accession>A0A7J5XEX0</accession>
<gene>
    <name evidence="1" type="ORF">F7725_028164</name>
</gene>
<sequence>MVVDAKLRLLNVFPKLKNIPRSNLLPDDNLPDYKSCDVDQRIFHQTTNRKTIAVVTHNSRNVGEWRWVLFSSFSRGHLYRRQGHSVILGCHIACLTRLSCFVLSVANIWGQFKCSVAPVAKMYSCWQKLNTTAFHKEGQELTLGTTSFHSILSLSLIIKSSATMSSATSICST</sequence>
<dbReference type="Proteomes" id="UP000518266">
    <property type="component" value="Unassembled WGS sequence"/>
</dbReference>
<dbReference type="AlphaFoldDB" id="A0A7J5XEX0"/>
<evidence type="ECO:0000313" key="2">
    <source>
        <dbReference type="Proteomes" id="UP000518266"/>
    </source>
</evidence>
<name>A0A7J5XEX0_DISMA</name>
<protein>
    <submittedName>
        <fullName evidence="1">Uncharacterized protein</fullName>
    </submittedName>
</protein>
<comment type="caution">
    <text evidence="1">The sequence shown here is derived from an EMBL/GenBank/DDBJ whole genome shotgun (WGS) entry which is preliminary data.</text>
</comment>